<dbReference type="EMBL" id="JBEPCV010000023">
    <property type="protein sequence ID" value="MER6906584.1"/>
    <property type="molecule type" value="Genomic_DNA"/>
</dbReference>
<dbReference type="InterPro" id="IPR024690">
    <property type="entry name" value="CN_hydtase_beta_dom_C"/>
</dbReference>
<name>A0ABV1VKL2_9ACTN</name>
<gene>
    <name evidence="8" type="primary">nthB</name>
    <name evidence="8" type="ORF">ABT322_23160</name>
</gene>
<dbReference type="RefSeq" id="WP_350721465.1">
    <property type="nucleotide sequence ID" value="NZ_JBEPCO010000026.1"/>
</dbReference>
<protein>
    <recommendedName>
        <fullName evidence="3">nitrile hydratase</fullName>
        <ecNumber evidence="3">4.2.1.84</ecNumber>
    </recommendedName>
</protein>
<dbReference type="InterPro" id="IPR042262">
    <property type="entry name" value="CN_hydtase_beta_C"/>
</dbReference>
<evidence type="ECO:0000256" key="3">
    <source>
        <dbReference type="ARBA" id="ARBA00013079"/>
    </source>
</evidence>
<sequence>MKLQHHLGGLENLGPVDYEPRVFVEDWEQRIFGIHVAMMGLSSHLADAQPEYPIEEVPTTFSSTWTWADLRKGAEAMNPFAYFQYRYYEKWLGGISSFFISQGYVSEEELASRAAEYLQDPTLPLPAGGDREIDNQVVRYLRHGDSPRRGPARLPAFAVGDRVTVTDVPPREHTRLPGNLRGRTGTVERVFEGSYAYFCSTGADGIGDPMPVYAVRFEPADIWGELAEPDAVLYGELYQAYLTPATEEIR</sequence>
<feature type="domain" description="Nitrile hydratase beta subunit" evidence="6">
    <location>
        <begin position="147"/>
        <end position="243"/>
    </location>
</feature>
<organism evidence="8 9">
    <name type="scientific">Streptomyces flaveolus</name>
    <dbReference type="NCBI Taxonomy" id="67297"/>
    <lineage>
        <taxon>Bacteria</taxon>
        <taxon>Bacillati</taxon>
        <taxon>Actinomycetota</taxon>
        <taxon>Actinomycetes</taxon>
        <taxon>Kitasatosporales</taxon>
        <taxon>Streptomycetaceae</taxon>
        <taxon>Streptomyces</taxon>
    </lineage>
</organism>
<proteinExistence type="inferred from homology"/>
<evidence type="ECO:0000313" key="8">
    <source>
        <dbReference type="EMBL" id="MER6906584.1"/>
    </source>
</evidence>
<evidence type="ECO:0000256" key="1">
    <source>
        <dbReference type="ARBA" id="ARBA00004042"/>
    </source>
</evidence>
<keyword evidence="4 8" id="KW-0456">Lyase</keyword>
<dbReference type="InterPro" id="IPR008990">
    <property type="entry name" value="Elect_transpt_acc-like_dom_sf"/>
</dbReference>
<dbReference type="Proteomes" id="UP001490330">
    <property type="component" value="Unassembled WGS sequence"/>
</dbReference>
<dbReference type="EC" id="4.2.1.84" evidence="3"/>
<dbReference type="SUPFAM" id="SSF50090">
    <property type="entry name" value="Electron transport accessory proteins"/>
    <property type="match status" value="1"/>
</dbReference>
<dbReference type="Gene3D" id="1.10.472.20">
    <property type="entry name" value="Nitrile hydratase, beta subunit"/>
    <property type="match status" value="1"/>
</dbReference>
<evidence type="ECO:0000313" key="9">
    <source>
        <dbReference type="Proteomes" id="UP001490330"/>
    </source>
</evidence>
<comment type="similarity">
    <text evidence="2">Belongs to the nitrile hydratase subunit beta family.</text>
</comment>
<evidence type="ECO:0000256" key="5">
    <source>
        <dbReference type="ARBA" id="ARBA00044877"/>
    </source>
</evidence>
<dbReference type="Gene3D" id="2.30.30.50">
    <property type="match status" value="1"/>
</dbReference>
<comment type="function">
    <text evidence="1">NHase catalyzes the hydration of various nitrile compounds to the corresponding amides.</text>
</comment>
<evidence type="ECO:0000256" key="2">
    <source>
        <dbReference type="ARBA" id="ARBA00009098"/>
    </source>
</evidence>
<dbReference type="InterPro" id="IPR003168">
    <property type="entry name" value="Nitrile_hydratase_bsu"/>
</dbReference>
<dbReference type="GO" id="GO:0018822">
    <property type="term" value="F:nitrile hydratase activity"/>
    <property type="evidence" value="ECO:0007669"/>
    <property type="project" value="UniProtKB-EC"/>
</dbReference>
<dbReference type="NCBIfam" id="TIGR03888">
    <property type="entry name" value="nitrile_beta"/>
    <property type="match status" value="1"/>
</dbReference>
<dbReference type="Pfam" id="PF02211">
    <property type="entry name" value="NHase_beta_C"/>
    <property type="match status" value="1"/>
</dbReference>
<accession>A0ABV1VKL2</accession>
<evidence type="ECO:0000259" key="6">
    <source>
        <dbReference type="Pfam" id="PF02211"/>
    </source>
</evidence>
<comment type="caution">
    <text evidence="8">The sequence shown here is derived from an EMBL/GenBank/DDBJ whole genome shotgun (WGS) entry which is preliminary data.</text>
</comment>
<dbReference type="InterPro" id="IPR049054">
    <property type="entry name" value="CN_hydtase_beta-like_N"/>
</dbReference>
<comment type="catalytic activity">
    <reaction evidence="5">
        <text>an aliphatic primary amide = an aliphatic nitrile + H2O</text>
        <dbReference type="Rhea" id="RHEA:12673"/>
        <dbReference type="ChEBI" id="CHEBI:15377"/>
        <dbReference type="ChEBI" id="CHEBI:65285"/>
        <dbReference type="ChEBI" id="CHEBI:80291"/>
        <dbReference type="EC" id="4.2.1.84"/>
    </reaction>
</comment>
<feature type="domain" description="Nitrile hydratase beta subunit-like N-terminal" evidence="7">
    <location>
        <begin position="1"/>
        <end position="127"/>
    </location>
</feature>
<dbReference type="Pfam" id="PF21006">
    <property type="entry name" value="NHase_beta_N"/>
    <property type="match status" value="1"/>
</dbReference>
<evidence type="ECO:0000259" key="7">
    <source>
        <dbReference type="Pfam" id="PF21006"/>
    </source>
</evidence>
<keyword evidence="9" id="KW-1185">Reference proteome</keyword>
<evidence type="ECO:0000256" key="4">
    <source>
        <dbReference type="ARBA" id="ARBA00023239"/>
    </source>
</evidence>
<reference evidence="8 9" key="1">
    <citation type="submission" date="2024-06" db="EMBL/GenBank/DDBJ databases">
        <title>The Natural Products Discovery Center: Release of the First 8490 Sequenced Strains for Exploring Actinobacteria Biosynthetic Diversity.</title>
        <authorList>
            <person name="Kalkreuter E."/>
            <person name="Kautsar S.A."/>
            <person name="Yang D."/>
            <person name="Bader C.D."/>
            <person name="Teijaro C.N."/>
            <person name="Fluegel L."/>
            <person name="Davis C.M."/>
            <person name="Simpson J.R."/>
            <person name="Lauterbach L."/>
            <person name="Steele A.D."/>
            <person name="Gui C."/>
            <person name="Meng S."/>
            <person name="Li G."/>
            <person name="Viehrig K."/>
            <person name="Ye F."/>
            <person name="Su P."/>
            <person name="Kiefer A.F."/>
            <person name="Nichols A."/>
            <person name="Cepeda A.J."/>
            <person name="Yan W."/>
            <person name="Fan B."/>
            <person name="Jiang Y."/>
            <person name="Adhikari A."/>
            <person name="Zheng C.-J."/>
            <person name="Schuster L."/>
            <person name="Cowan T.M."/>
            <person name="Smanski M.J."/>
            <person name="Chevrette M.G."/>
            <person name="De Carvalho L.P.S."/>
            <person name="Shen B."/>
        </authorList>
    </citation>
    <scope>NUCLEOTIDE SEQUENCE [LARGE SCALE GENOMIC DNA]</scope>
    <source>
        <strain evidence="8 9">NPDC000632</strain>
    </source>
</reference>